<reference evidence="1 2" key="1">
    <citation type="journal article" date="2021" name="Sci. Rep.">
        <title>Chromosome anchoring in Senegalese sole (Solea senegalensis) reveals sex-associated markers and genome rearrangements in flatfish.</title>
        <authorList>
            <person name="Guerrero-Cozar I."/>
            <person name="Gomez-Garrido J."/>
            <person name="Berbel C."/>
            <person name="Martinez-Blanch J.F."/>
            <person name="Alioto T."/>
            <person name="Claros M.G."/>
            <person name="Gagnaire P.A."/>
            <person name="Manchado M."/>
        </authorList>
    </citation>
    <scope>NUCLEOTIDE SEQUENCE [LARGE SCALE GENOMIC DNA]</scope>
    <source>
        <strain evidence="1">Sse05_10M</strain>
    </source>
</reference>
<protein>
    <submittedName>
        <fullName evidence="1">Uncharacterized protein</fullName>
    </submittedName>
</protein>
<accession>A0AAV6PJA4</accession>
<dbReference type="AlphaFoldDB" id="A0AAV6PJA4"/>
<sequence>MPTPAPQARPPCEFPANSGANNCGIYIPFQLHLLQQLHPYSSNIDSTSTSEPPASAAANNQNRIDIYSNYTCCNRYNANFNHKIYNHLHRVSDVNSGANNHNGIYIHSNHTCYSNYTANYNSNIHNTSQ</sequence>
<keyword evidence="2" id="KW-1185">Reference proteome</keyword>
<organism evidence="1 2">
    <name type="scientific">Solea senegalensis</name>
    <name type="common">Senegalese sole</name>
    <dbReference type="NCBI Taxonomy" id="28829"/>
    <lineage>
        <taxon>Eukaryota</taxon>
        <taxon>Metazoa</taxon>
        <taxon>Chordata</taxon>
        <taxon>Craniata</taxon>
        <taxon>Vertebrata</taxon>
        <taxon>Euteleostomi</taxon>
        <taxon>Actinopterygii</taxon>
        <taxon>Neopterygii</taxon>
        <taxon>Teleostei</taxon>
        <taxon>Neoteleostei</taxon>
        <taxon>Acanthomorphata</taxon>
        <taxon>Carangaria</taxon>
        <taxon>Pleuronectiformes</taxon>
        <taxon>Pleuronectoidei</taxon>
        <taxon>Soleidae</taxon>
        <taxon>Solea</taxon>
    </lineage>
</organism>
<proteinExistence type="predicted"/>
<evidence type="ECO:0000313" key="1">
    <source>
        <dbReference type="EMBL" id="KAG7462365.1"/>
    </source>
</evidence>
<gene>
    <name evidence="1" type="ORF">JOB18_027575</name>
</gene>
<name>A0AAV6PJA4_SOLSE</name>
<comment type="caution">
    <text evidence="1">The sequence shown here is derived from an EMBL/GenBank/DDBJ whole genome shotgun (WGS) entry which is preliminary data.</text>
</comment>
<dbReference type="EMBL" id="JAGKHQ010000963">
    <property type="protein sequence ID" value="KAG7462365.1"/>
    <property type="molecule type" value="Genomic_DNA"/>
</dbReference>
<dbReference type="Proteomes" id="UP000693946">
    <property type="component" value="Unassembled WGS sequence"/>
</dbReference>
<evidence type="ECO:0000313" key="2">
    <source>
        <dbReference type="Proteomes" id="UP000693946"/>
    </source>
</evidence>